<sequence>MSARLTDETTTVPIADAQDVEIEPGMPWPSAYRGSRYSLVTSREHKQTVFQWKYNDLVAMVDPPTGLLERLSELGKSRGSGKGSVRVTAGGEVLTKIESSEYAYANQAPVDSGWIPVYLGTLDGEPDFDIQVNPEIEASNVTVWSGFPFNHGERWAVSYDNRLIWKWQDYRFYSAFEHPELIEAYQEFRTTAGRLYINEYGHVFVNVPQQQVPESKKSELAAIHSKWEQKTERQNDTAAQRLVTRRLKVTGGGNPEEGHLPLYIGHLSQFDDGLIPRPVVEDETYYVAAAHGEELSDY</sequence>
<dbReference type="RefSeq" id="WP_162319347.1">
    <property type="nucleotide sequence ID" value="NZ_JAHQXF010000004.1"/>
</dbReference>
<proteinExistence type="predicted"/>
<dbReference type="EMBL" id="JAHQXF010000004">
    <property type="protein sequence ID" value="MBV0926226.1"/>
    <property type="molecule type" value="Genomic_DNA"/>
</dbReference>
<accession>A0A8J7YFE6</accession>
<comment type="caution">
    <text evidence="1">The sequence shown here is derived from an EMBL/GenBank/DDBJ whole genome shotgun (WGS) entry which is preliminary data.</text>
</comment>
<gene>
    <name evidence="1" type="ORF">KTS45_18625</name>
</gene>
<evidence type="ECO:0000313" key="1">
    <source>
        <dbReference type="EMBL" id="MBV0926226.1"/>
    </source>
</evidence>
<dbReference type="Proteomes" id="UP000766550">
    <property type="component" value="Unassembled WGS sequence"/>
</dbReference>
<reference evidence="1 2" key="1">
    <citation type="submission" date="2021-06" db="EMBL/GenBank/DDBJ databases">
        <title>New haloarchaea isolates fom saline soil.</title>
        <authorList>
            <person name="Duran-Viseras A."/>
            <person name="Sanchez-Porro C.S."/>
            <person name="Ventosa A."/>
        </authorList>
    </citation>
    <scope>NUCLEOTIDE SEQUENCE [LARGE SCALE GENOMIC DNA]</scope>
    <source>
        <strain evidence="1 2">JCM 183640</strain>
    </source>
</reference>
<dbReference type="AlphaFoldDB" id="A0A8J7YFE6"/>
<evidence type="ECO:0000313" key="2">
    <source>
        <dbReference type="Proteomes" id="UP000766550"/>
    </source>
</evidence>
<dbReference type="OrthoDB" id="306181at2157"/>
<name>A0A8J7YFE6_9EURY</name>
<protein>
    <submittedName>
        <fullName evidence="1">Uncharacterized protein</fullName>
    </submittedName>
</protein>
<organism evidence="1 2">
    <name type="scientific">Haloarcula limicola</name>
    <dbReference type="NCBI Taxonomy" id="1429915"/>
    <lineage>
        <taxon>Archaea</taxon>
        <taxon>Methanobacteriati</taxon>
        <taxon>Methanobacteriota</taxon>
        <taxon>Stenosarchaea group</taxon>
        <taxon>Halobacteria</taxon>
        <taxon>Halobacteriales</taxon>
        <taxon>Haloarculaceae</taxon>
        <taxon>Haloarcula</taxon>
    </lineage>
</organism>
<keyword evidence="2" id="KW-1185">Reference proteome</keyword>